<dbReference type="EMBL" id="JAJFAZ020000007">
    <property type="protein sequence ID" value="KAI5318766.1"/>
    <property type="molecule type" value="Genomic_DNA"/>
</dbReference>
<dbReference type="Proteomes" id="UP001054821">
    <property type="component" value="Chromosome 7"/>
</dbReference>
<dbReference type="AlphaFoldDB" id="A0AAD4V7I3"/>
<evidence type="ECO:0000313" key="3">
    <source>
        <dbReference type="Proteomes" id="UP001054821"/>
    </source>
</evidence>
<comment type="caution">
    <text evidence="2">The sequence shown here is derived from an EMBL/GenBank/DDBJ whole genome shotgun (WGS) entry which is preliminary data.</text>
</comment>
<keyword evidence="3" id="KW-1185">Reference proteome</keyword>
<sequence length="137" mass="15339">MPQGSHTKPSSILIHQSKLSCQACATSMHHLQLFIKLNSTKHVAAGRRTKYSSVTGFSLEMHWAYFSLRKSGNESLIYYSMAVQESISPDEPFDGKRPQQILSGRLNRQGILKEPPDCGPPSEQSEVCIEGAYQLWD</sequence>
<evidence type="ECO:0000256" key="1">
    <source>
        <dbReference type="SAM" id="MobiDB-lite"/>
    </source>
</evidence>
<accession>A0AAD4V7I3</accession>
<gene>
    <name evidence="2" type="ORF">L3X38_038474</name>
</gene>
<proteinExistence type="predicted"/>
<name>A0AAD4V7I3_PRUDU</name>
<organism evidence="2 3">
    <name type="scientific">Prunus dulcis</name>
    <name type="common">Almond</name>
    <name type="synonym">Amygdalus dulcis</name>
    <dbReference type="NCBI Taxonomy" id="3755"/>
    <lineage>
        <taxon>Eukaryota</taxon>
        <taxon>Viridiplantae</taxon>
        <taxon>Streptophyta</taxon>
        <taxon>Embryophyta</taxon>
        <taxon>Tracheophyta</taxon>
        <taxon>Spermatophyta</taxon>
        <taxon>Magnoliopsida</taxon>
        <taxon>eudicotyledons</taxon>
        <taxon>Gunneridae</taxon>
        <taxon>Pentapetalae</taxon>
        <taxon>rosids</taxon>
        <taxon>fabids</taxon>
        <taxon>Rosales</taxon>
        <taxon>Rosaceae</taxon>
        <taxon>Amygdaloideae</taxon>
        <taxon>Amygdaleae</taxon>
        <taxon>Prunus</taxon>
    </lineage>
</organism>
<reference evidence="2 3" key="1">
    <citation type="journal article" date="2022" name="G3 (Bethesda)">
        <title>Whole-genome sequence and methylome profiling of the almond [Prunus dulcis (Mill.) D.A. Webb] cultivar 'Nonpareil'.</title>
        <authorList>
            <person name="D'Amico-Willman K.M."/>
            <person name="Ouma W.Z."/>
            <person name="Meulia T."/>
            <person name="Sideli G.M."/>
            <person name="Gradziel T.M."/>
            <person name="Fresnedo-Ramirez J."/>
        </authorList>
    </citation>
    <scope>NUCLEOTIDE SEQUENCE [LARGE SCALE GENOMIC DNA]</scope>
    <source>
        <strain evidence="2">Clone GOH B32 T37-40</strain>
    </source>
</reference>
<protein>
    <submittedName>
        <fullName evidence="2">Uncharacterized protein</fullName>
    </submittedName>
</protein>
<feature type="region of interest" description="Disordered" evidence="1">
    <location>
        <begin position="105"/>
        <end position="124"/>
    </location>
</feature>
<evidence type="ECO:0000313" key="2">
    <source>
        <dbReference type="EMBL" id="KAI5318766.1"/>
    </source>
</evidence>